<dbReference type="SUPFAM" id="SSF103473">
    <property type="entry name" value="MFS general substrate transporter"/>
    <property type="match status" value="1"/>
</dbReference>
<feature type="transmembrane region" description="Helical" evidence="6">
    <location>
        <begin position="413"/>
        <end position="433"/>
    </location>
</feature>
<keyword evidence="5 6" id="KW-0472">Membrane</keyword>
<feature type="transmembrane region" description="Helical" evidence="6">
    <location>
        <begin position="270"/>
        <end position="289"/>
    </location>
</feature>
<evidence type="ECO:0000256" key="2">
    <source>
        <dbReference type="ARBA" id="ARBA00008432"/>
    </source>
</evidence>
<dbReference type="AlphaFoldDB" id="A0A9W6MCD9"/>
<feature type="transmembrane region" description="Helical" evidence="6">
    <location>
        <begin position="301"/>
        <end position="321"/>
    </location>
</feature>
<evidence type="ECO:0000256" key="3">
    <source>
        <dbReference type="ARBA" id="ARBA00022692"/>
    </source>
</evidence>
<keyword evidence="4 6" id="KW-1133">Transmembrane helix</keyword>
<evidence type="ECO:0000313" key="8">
    <source>
        <dbReference type="Proteomes" id="UP001143474"/>
    </source>
</evidence>
<name>A0A9W6MCD9_9ACTN</name>
<feature type="transmembrane region" description="Helical" evidence="6">
    <location>
        <begin position="38"/>
        <end position="62"/>
    </location>
</feature>
<comment type="similarity">
    <text evidence="2">Belongs to the major facilitator superfamily. Nitrate/nitrite porter (TC 2.A.1.8) family.</text>
</comment>
<dbReference type="RefSeq" id="WP_271217414.1">
    <property type="nucleotide sequence ID" value="NZ_BAAAVD010000065.1"/>
</dbReference>
<accession>A0A9W6MCD9</accession>
<dbReference type="GO" id="GO:0016020">
    <property type="term" value="C:membrane"/>
    <property type="evidence" value="ECO:0007669"/>
    <property type="project" value="UniProtKB-SubCell"/>
</dbReference>
<dbReference type="InterPro" id="IPR036259">
    <property type="entry name" value="MFS_trans_sf"/>
</dbReference>
<dbReference type="Pfam" id="PF07690">
    <property type="entry name" value="MFS_1"/>
    <property type="match status" value="1"/>
</dbReference>
<evidence type="ECO:0000256" key="1">
    <source>
        <dbReference type="ARBA" id="ARBA00004141"/>
    </source>
</evidence>
<dbReference type="PANTHER" id="PTHR23515">
    <property type="entry name" value="HIGH-AFFINITY NITRATE TRANSPORTER 2.3"/>
    <property type="match status" value="1"/>
</dbReference>
<proteinExistence type="inferred from homology"/>
<reference evidence="7" key="1">
    <citation type="journal article" date="2014" name="Int. J. Syst. Evol. Microbiol.">
        <title>Complete genome sequence of Corynebacterium casei LMG S-19264T (=DSM 44701T), isolated from a smear-ripened cheese.</title>
        <authorList>
            <consortium name="US DOE Joint Genome Institute (JGI-PGF)"/>
            <person name="Walter F."/>
            <person name="Albersmeier A."/>
            <person name="Kalinowski J."/>
            <person name="Ruckert C."/>
        </authorList>
    </citation>
    <scope>NUCLEOTIDE SEQUENCE</scope>
    <source>
        <strain evidence="7">VKM Ac-2007</strain>
    </source>
</reference>
<feature type="transmembrane region" description="Helical" evidence="6">
    <location>
        <begin position="130"/>
        <end position="152"/>
    </location>
</feature>
<keyword evidence="3 6" id="KW-0812">Transmembrane</keyword>
<feature type="transmembrane region" description="Helical" evidence="6">
    <location>
        <begin position="236"/>
        <end position="258"/>
    </location>
</feature>
<evidence type="ECO:0000256" key="6">
    <source>
        <dbReference type="SAM" id="Phobius"/>
    </source>
</evidence>
<protein>
    <submittedName>
        <fullName evidence="7">MFS transporter</fullName>
    </submittedName>
</protein>
<dbReference type="InterPro" id="IPR011701">
    <property type="entry name" value="MFS"/>
</dbReference>
<dbReference type="Gene3D" id="1.20.1250.20">
    <property type="entry name" value="MFS general substrate transporter like domains"/>
    <property type="match status" value="1"/>
</dbReference>
<feature type="transmembrane region" description="Helical" evidence="6">
    <location>
        <begin position="104"/>
        <end position="124"/>
    </location>
</feature>
<organism evidence="7 8">
    <name type="scientific">Streptosporangium carneum</name>
    <dbReference type="NCBI Taxonomy" id="47481"/>
    <lineage>
        <taxon>Bacteria</taxon>
        <taxon>Bacillati</taxon>
        <taxon>Actinomycetota</taxon>
        <taxon>Actinomycetes</taxon>
        <taxon>Streptosporangiales</taxon>
        <taxon>Streptosporangiaceae</taxon>
        <taxon>Streptosporangium</taxon>
    </lineage>
</organism>
<dbReference type="EMBL" id="BSEV01000003">
    <property type="protein sequence ID" value="GLK08937.1"/>
    <property type="molecule type" value="Genomic_DNA"/>
</dbReference>
<feature type="transmembrane region" description="Helical" evidence="6">
    <location>
        <begin position="164"/>
        <end position="185"/>
    </location>
</feature>
<comment type="subcellular location">
    <subcellularLocation>
        <location evidence="1">Membrane</location>
        <topology evidence="1">Multi-pass membrane protein</topology>
    </subcellularLocation>
</comment>
<feature type="transmembrane region" description="Helical" evidence="6">
    <location>
        <begin position="327"/>
        <end position="344"/>
    </location>
</feature>
<gene>
    <name evidence="7" type="ORF">GCM10017600_23420</name>
</gene>
<comment type="caution">
    <text evidence="7">The sequence shown here is derived from an EMBL/GenBank/DDBJ whole genome shotgun (WGS) entry which is preliminary data.</text>
</comment>
<feature type="transmembrane region" description="Helical" evidence="6">
    <location>
        <begin position="379"/>
        <end position="401"/>
    </location>
</feature>
<keyword evidence="8" id="KW-1185">Reference proteome</keyword>
<dbReference type="CDD" id="cd17341">
    <property type="entry name" value="MFS_NRT2_like"/>
    <property type="match status" value="1"/>
</dbReference>
<evidence type="ECO:0000313" key="7">
    <source>
        <dbReference type="EMBL" id="GLK08937.1"/>
    </source>
</evidence>
<sequence>MSERRPATRWTGRWIDHWDPEDPAFWAATGRRVATRNLIFSIVVEHLGFTVWLLWSAVVVLLPRAGFPFTVDQLFWLVAVPNLVGATLRLPYTFAVSAFGGRNWNVASALLLLAPVGLLAWMVADARTPYWMFLVAAATAGLGGGNFASSMANVSYFYPERRKGFALGVNAAGGNLGVAVVQLAVPLVAVSGLANAGLVWIAPIVAAAVCAYLFMDNLAVAKTDFGTQSRAFRRRHTWVMSFLYIGTFGSFIGYSAAFPLLVNATFPESRAAYVTFLGALAGSLARPVGGWLADRWGGARVTAWSFATMAAGVLGVLAGLGRHSFPLFLGAFALLFVASGTGNGSTYRMIPAIFAAQAEQEEAGGATRADARLRAKREAAAAIGIASAIGAFGGFLIPRGFAVSLGRTGSVDLALYAFLGAYGVFLATNWWFYRRRVLLTRIPSLAHGRI</sequence>
<dbReference type="InterPro" id="IPR044772">
    <property type="entry name" value="NO3_transporter"/>
</dbReference>
<feature type="transmembrane region" description="Helical" evidence="6">
    <location>
        <begin position="197"/>
        <end position="215"/>
    </location>
</feature>
<evidence type="ECO:0000256" key="4">
    <source>
        <dbReference type="ARBA" id="ARBA00022989"/>
    </source>
</evidence>
<reference evidence="7" key="2">
    <citation type="submission" date="2023-01" db="EMBL/GenBank/DDBJ databases">
        <authorList>
            <person name="Sun Q."/>
            <person name="Evtushenko L."/>
        </authorList>
    </citation>
    <scope>NUCLEOTIDE SEQUENCE</scope>
    <source>
        <strain evidence="7">VKM Ac-2007</strain>
    </source>
</reference>
<feature type="transmembrane region" description="Helical" evidence="6">
    <location>
        <begin position="74"/>
        <end position="92"/>
    </location>
</feature>
<dbReference type="Proteomes" id="UP001143474">
    <property type="component" value="Unassembled WGS sequence"/>
</dbReference>
<evidence type="ECO:0000256" key="5">
    <source>
        <dbReference type="ARBA" id="ARBA00023136"/>
    </source>
</evidence>
<dbReference type="GO" id="GO:0015112">
    <property type="term" value="F:nitrate transmembrane transporter activity"/>
    <property type="evidence" value="ECO:0007669"/>
    <property type="project" value="InterPro"/>
</dbReference>